<keyword evidence="3" id="KW-1185">Reference proteome</keyword>
<keyword evidence="1 2" id="KW-0808">Transferase</keyword>
<dbReference type="PANTHER" id="PTHR37426">
    <property type="entry name" value="RIBOSOMAL RNA LARGE SUBUNIT METHYLTRANSFERASE J"/>
    <property type="match status" value="1"/>
</dbReference>
<evidence type="ECO:0000313" key="2">
    <source>
        <dbReference type="EMBL" id="PWR25095.1"/>
    </source>
</evidence>
<keyword evidence="1 2" id="KW-0489">Methyltransferase</keyword>
<feature type="binding site" evidence="1">
    <location>
        <position position="92"/>
    </location>
    <ligand>
        <name>S-adenosyl-L-methionine</name>
        <dbReference type="ChEBI" id="CHEBI:59789"/>
    </ligand>
</feature>
<sequence>MNYRHSFHAGNAGDVLKHLALAFIIDRLKAKPAPITVIDSHAGAGLYALDTGGGEWQDGIGRLLGQEVSTWPAAARPYAEALGGDPMLYPGSPLIALRLLRDQDRLIACETGEEVAEDLRFALAHDPRAAVHRRDGWSALRAFLPIKTGRSLVLIDPPFEAANDFALLAEHMIQAARRASTAIIVGWYPVKGRQAADRLHEVLRSSGIAKILAVELLTQPDHDPLRFAGSGLVVIRPPWHFDTAMAEDLPRLLTLMGQAHTGSVRVDWLSGETVEAE</sequence>
<comment type="function">
    <text evidence="1">Specifically methylates the adenine in position 2030 of 23S rRNA.</text>
</comment>
<keyword evidence="1" id="KW-0694">RNA-binding</keyword>
<dbReference type="SUPFAM" id="SSF53335">
    <property type="entry name" value="S-adenosyl-L-methionine-dependent methyltransferases"/>
    <property type="match status" value="1"/>
</dbReference>
<dbReference type="HAMAP" id="MF_00934">
    <property type="entry name" value="23SrRNA_methyltr_J"/>
    <property type="match status" value="1"/>
</dbReference>
<dbReference type="GO" id="GO:0070475">
    <property type="term" value="P:rRNA base methylation"/>
    <property type="evidence" value="ECO:0007669"/>
    <property type="project" value="UniProtKB-UniRule"/>
</dbReference>
<proteinExistence type="inferred from homology"/>
<dbReference type="InterPro" id="IPR029063">
    <property type="entry name" value="SAM-dependent_MTases_sf"/>
</dbReference>
<feature type="binding site" evidence="1">
    <location>
        <begin position="135"/>
        <end position="136"/>
    </location>
    <ligand>
        <name>S-adenosyl-L-methionine</name>
        <dbReference type="ChEBI" id="CHEBI:59789"/>
    </ligand>
</feature>
<keyword evidence="1" id="KW-0949">S-adenosyl-L-methionine</keyword>
<feature type="site" description="Interaction with substrate rRNA" evidence="1">
    <location>
        <position position="3"/>
    </location>
</feature>
<dbReference type="GO" id="GO:0005829">
    <property type="term" value="C:cytosol"/>
    <property type="evidence" value="ECO:0007669"/>
    <property type="project" value="TreeGrafter"/>
</dbReference>
<dbReference type="EC" id="2.1.1.266" evidence="1"/>
<dbReference type="RefSeq" id="WP_109903197.1">
    <property type="nucleotide sequence ID" value="NZ_QGLE01000002.1"/>
</dbReference>
<evidence type="ECO:0000256" key="1">
    <source>
        <dbReference type="HAMAP-Rule" id="MF_00934"/>
    </source>
</evidence>
<feature type="binding site" evidence="1">
    <location>
        <position position="156"/>
    </location>
    <ligand>
        <name>S-adenosyl-L-methionine</name>
        <dbReference type="ChEBI" id="CHEBI:59789"/>
    </ligand>
</feature>
<evidence type="ECO:0000313" key="3">
    <source>
        <dbReference type="Proteomes" id="UP000245461"/>
    </source>
</evidence>
<gene>
    <name evidence="1" type="primary">rlmJ</name>
    <name evidence="2" type="ORF">DKG74_04825</name>
</gene>
<accession>A0A317EIM5</accession>
<dbReference type="AlphaFoldDB" id="A0A317EIM5"/>
<dbReference type="EMBL" id="QGLE01000002">
    <property type="protein sequence ID" value="PWR25095.1"/>
    <property type="molecule type" value="Genomic_DNA"/>
</dbReference>
<feature type="binding site" evidence="1">
    <location>
        <position position="110"/>
    </location>
    <ligand>
        <name>S-adenosyl-L-methionine</name>
        <dbReference type="ChEBI" id="CHEBI:59789"/>
    </ligand>
</feature>
<protein>
    <recommendedName>
        <fullName evidence="1">Ribosomal RNA large subunit methyltransferase J</fullName>
        <ecNumber evidence="1">2.1.1.266</ecNumber>
    </recommendedName>
    <alternativeName>
        <fullName evidence="1">23S rRNA (adenine(2030)-N6)-methyltransferase</fullName>
    </alternativeName>
    <alternativeName>
        <fullName evidence="1">23S rRNA m6A2030 methyltransferase</fullName>
    </alternativeName>
</protein>
<name>A0A317EIM5_9PROT</name>
<dbReference type="OrthoDB" id="9791274at2"/>
<feature type="binding site" evidence="1">
    <location>
        <position position="41"/>
    </location>
    <ligand>
        <name>S-adenosyl-L-methionine</name>
        <dbReference type="ChEBI" id="CHEBI:59789"/>
    </ligand>
</feature>
<comment type="similarity">
    <text evidence="1">Belongs to the RlmJ family.</text>
</comment>
<comment type="caution">
    <text evidence="2">The sequence shown here is derived from an EMBL/GenBank/DDBJ whole genome shotgun (WGS) entry which is preliminary data.</text>
</comment>
<dbReference type="GO" id="GO:0036307">
    <property type="term" value="F:23S rRNA (adenine(2030)-N(6))-methyltransferase activity"/>
    <property type="evidence" value="ECO:0007669"/>
    <property type="project" value="UniProtKB-UniRule"/>
</dbReference>
<comment type="subunit">
    <text evidence="1">Monomer.</text>
</comment>
<dbReference type="GO" id="GO:0003723">
    <property type="term" value="F:RNA binding"/>
    <property type="evidence" value="ECO:0007669"/>
    <property type="project" value="UniProtKB-UniRule"/>
</dbReference>
<dbReference type="Gene3D" id="3.40.50.150">
    <property type="entry name" value="Vaccinia Virus protein VP39"/>
    <property type="match status" value="1"/>
</dbReference>
<organism evidence="2 3">
    <name type="scientific">Zavarzinia aquatilis</name>
    <dbReference type="NCBI Taxonomy" id="2211142"/>
    <lineage>
        <taxon>Bacteria</taxon>
        <taxon>Pseudomonadati</taxon>
        <taxon>Pseudomonadota</taxon>
        <taxon>Alphaproteobacteria</taxon>
        <taxon>Rhodospirillales</taxon>
        <taxon>Zavarziniaceae</taxon>
        <taxon>Zavarzinia</taxon>
    </lineage>
</organism>
<feature type="active site" description="Proton acceptor" evidence="1">
    <location>
        <position position="156"/>
    </location>
</feature>
<dbReference type="Pfam" id="PF04378">
    <property type="entry name" value="RsmJ"/>
    <property type="match status" value="1"/>
</dbReference>
<dbReference type="PANTHER" id="PTHR37426:SF1">
    <property type="entry name" value="RIBOSOMAL RNA LARGE SUBUNIT METHYLTRANSFERASE J"/>
    <property type="match status" value="1"/>
</dbReference>
<dbReference type="Proteomes" id="UP000245461">
    <property type="component" value="Unassembled WGS sequence"/>
</dbReference>
<comment type="catalytic activity">
    <reaction evidence="1">
        <text>adenosine(2030) in 23S rRNA + S-adenosyl-L-methionine = N(6)-methyladenosine(2030) in 23S rRNA + S-adenosyl-L-homocysteine + H(+)</text>
        <dbReference type="Rhea" id="RHEA:43736"/>
        <dbReference type="Rhea" id="RHEA-COMP:10668"/>
        <dbReference type="Rhea" id="RHEA-COMP:10669"/>
        <dbReference type="ChEBI" id="CHEBI:15378"/>
        <dbReference type="ChEBI" id="CHEBI:57856"/>
        <dbReference type="ChEBI" id="CHEBI:59789"/>
        <dbReference type="ChEBI" id="CHEBI:74411"/>
        <dbReference type="ChEBI" id="CHEBI:74449"/>
        <dbReference type="EC" id="2.1.1.266"/>
    </reaction>
</comment>
<dbReference type="InterPro" id="IPR007473">
    <property type="entry name" value="RlmJ"/>
</dbReference>
<reference evidence="2 3" key="1">
    <citation type="submission" date="2018-05" db="EMBL/GenBank/DDBJ databases">
        <title>Zavarzinia sp. HR-AS.</title>
        <authorList>
            <person name="Lee Y."/>
            <person name="Jeon C.O."/>
        </authorList>
    </citation>
    <scope>NUCLEOTIDE SEQUENCE [LARGE SCALE GENOMIC DNA]</scope>
    <source>
        <strain evidence="2 3">HR-AS</strain>
    </source>
</reference>
<keyword evidence="1" id="KW-0698">rRNA processing</keyword>
<feature type="binding site" evidence="1">
    <location>
        <position position="18"/>
    </location>
    <ligand>
        <name>S-adenosyl-L-methionine</name>
        <dbReference type="ChEBI" id="CHEBI:59789"/>
    </ligand>
</feature>